<dbReference type="EMBL" id="CAJOBA010109535">
    <property type="protein sequence ID" value="CAF4549127.1"/>
    <property type="molecule type" value="Genomic_DNA"/>
</dbReference>
<dbReference type="AlphaFoldDB" id="A0A8S2YCQ5"/>
<reference evidence="1" key="1">
    <citation type="submission" date="2021-02" db="EMBL/GenBank/DDBJ databases">
        <authorList>
            <person name="Nowell W R."/>
        </authorList>
    </citation>
    <scope>NUCLEOTIDE SEQUENCE</scope>
</reference>
<evidence type="ECO:0000313" key="2">
    <source>
        <dbReference type="Proteomes" id="UP000682733"/>
    </source>
</evidence>
<evidence type="ECO:0000313" key="1">
    <source>
        <dbReference type="EMBL" id="CAF4549127.1"/>
    </source>
</evidence>
<dbReference type="Proteomes" id="UP000682733">
    <property type="component" value="Unassembled WGS sequence"/>
</dbReference>
<organism evidence="1 2">
    <name type="scientific">Didymodactylos carnosus</name>
    <dbReference type="NCBI Taxonomy" id="1234261"/>
    <lineage>
        <taxon>Eukaryota</taxon>
        <taxon>Metazoa</taxon>
        <taxon>Spiralia</taxon>
        <taxon>Gnathifera</taxon>
        <taxon>Rotifera</taxon>
        <taxon>Eurotatoria</taxon>
        <taxon>Bdelloidea</taxon>
        <taxon>Philodinida</taxon>
        <taxon>Philodinidae</taxon>
        <taxon>Didymodactylos</taxon>
    </lineage>
</organism>
<accession>A0A8S2YCQ5</accession>
<name>A0A8S2YCQ5_9BILA</name>
<sequence length="29" mass="3414">MRANNDRLNSEISTELWHLTPRISPEVCM</sequence>
<gene>
    <name evidence="1" type="ORF">TMI583_LOCUS49596</name>
</gene>
<comment type="caution">
    <text evidence="1">The sequence shown here is derived from an EMBL/GenBank/DDBJ whole genome shotgun (WGS) entry which is preliminary data.</text>
</comment>
<proteinExistence type="predicted"/>
<feature type="non-terminal residue" evidence="1">
    <location>
        <position position="29"/>
    </location>
</feature>
<protein>
    <submittedName>
        <fullName evidence="1">Uncharacterized protein</fullName>
    </submittedName>
</protein>